<dbReference type="Gene3D" id="3.40.50.150">
    <property type="entry name" value="Vaccinia Virus protein VP39"/>
    <property type="match status" value="1"/>
</dbReference>
<keyword evidence="1 4" id="KW-0489">Methyltransferase</keyword>
<feature type="domain" description="TRAM" evidence="6">
    <location>
        <begin position="9"/>
        <end position="67"/>
    </location>
</feature>
<gene>
    <name evidence="7" type="primary">trmA</name>
    <name evidence="8" type="synonym">rlmD</name>
    <name evidence="7" type="ORF">LSJ_0356</name>
    <name evidence="8" type="ORF">QFE45_01845</name>
</gene>
<reference evidence="7 9" key="1">
    <citation type="journal article" date="2014" name="BMC Genomics">
        <title>Unusual genome complexity in Lactobacillus salivarius JCM1046.</title>
        <authorList>
            <person name="Raftis E.J."/>
            <person name="Forde B.M."/>
            <person name="Claesson M.J."/>
            <person name="O'Toole P.W."/>
        </authorList>
    </citation>
    <scope>NUCLEOTIDE SEQUENCE [LARGE SCALE GENOMIC DNA]</scope>
    <source>
        <strain evidence="7 9">JCM1046</strain>
    </source>
</reference>
<dbReference type="AlphaFoldDB" id="A0A089QGJ9"/>
<dbReference type="PROSITE" id="PS01231">
    <property type="entry name" value="TRMA_2"/>
    <property type="match status" value="1"/>
</dbReference>
<dbReference type="InterPro" id="IPR029063">
    <property type="entry name" value="SAM-dependent_MTases_sf"/>
</dbReference>
<dbReference type="PROSITE" id="PS50926">
    <property type="entry name" value="TRAM"/>
    <property type="match status" value="1"/>
</dbReference>
<reference evidence="8" key="2">
    <citation type="submission" date="2023-04" db="EMBL/GenBank/DDBJ databases">
        <title>Four porcine-derived lactic acid bacteria strains analyses and their evaluation as potential probiotics based on genomics.</title>
        <authorList>
            <person name="Niu D."/>
        </authorList>
    </citation>
    <scope>NUCLEOTIDE SEQUENCE</scope>
    <source>
        <strain evidence="8">ZSA5</strain>
    </source>
</reference>
<feature type="binding site" evidence="4">
    <location>
        <position position="390"/>
    </location>
    <ligand>
        <name>S-adenosyl-L-methionine</name>
        <dbReference type="ChEBI" id="CHEBI:59789"/>
    </ligand>
</feature>
<feature type="active site" evidence="5">
    <location>
        <position position="417"/>
    </location>
</feature>
<organism evidence="7 9">
    <name type="scientific">Ligilactobacillus salivarius</name>
    <dbReference type="NCBI Taxonomy" id="1624"/>
    <lineage>
        <taxon>Bacteria</taxon>
        <taxon>Bacillati</taxon>
        <taxon>Bacillota</taxon>
        <taxon>Bacilli</taxon>
        <taxon>Lactobacillales</taxon>
        <taxon>Lactobacillaceae</taxon>
        <taxon>Ligilactobacillus</taxon>
    </lineage>
</organism>
<evidence type="ECO:0000256" key="2">
    <source>
        <dbReference type="ARBA" id="ARBA00022679"/>
    </source>
</evidence>
<dbReference type="FunFam" id="2.40.50.1070:FF:000003">
    <property type="entry name" value="23S rRNA (Uracil-5-)-methyltransferase RumA"/>
    <property type="match status" value="1"/>
</dbReference>
<evidence type="ECO:0000256" key="1">
    <source>
        <dbReference type="ARBA" id="ARBA00022603"/>
    </source>
</evidence>
<dbReference type="SUPFAM" id="SSF50249">
    <property type="entry name" value="Nucleic acid-binding proteins"/>
    <property type="match status" value="1"/>
</dbReference>
<evidence type="ECO:0000313" key="9">
    <source>
        <dbReference type="Proteomes" id="UP000029488"/>
    </source>
</evidence>
<dbReference type="SUPFAM" id="SSF53335">
    <property type="entry name" value="S-adenosyl-L-methionine-dependent methyltransferases"/>
    <property type="match status" value="1"/>
</dbReference>
<dbReference type="KEGG" id="lsj:LSJ_0356"/>
<dbReference type="InterPro" id="IPR012340">
    <property type="entry name" value="NA-bd_OB-fold"/>
</dbReference>
<dbReference type="PANTHER" id="PTHR11061">
    <property type="entry name" value="RNA M5U METHYLTRANSFERASE"/>
    <property type="match status" value="1"/>
</dbReference>
<dbReference type="Proteomes" id="UP001231316">
    <property type="component" value="Chromosome"/>
</dbReference>
<dbReference type="PANTHER" id="PTHR11061:SF45">
    <property type="match status" value="1"/>
</dbReference>
<dbReference type="InterPro" id="IPR030390">
    <property type="entry name" value="MeTrfase_TrmA_AS"/>
</dbReference>
<dbReference type="EMBL" id="CP123971">
    <property type="protein sequence ID" value="WII28899.1"/>
    <property type="molecule type" value="Genomic_DNA"/>
</dbReference>
<dbReference type="InterPro" id="IPR002792">
    <property type="entry name" value="TRAM_dom"/>
</dbReference>
<dbReference type="CDD" id="cd02440">
    <property type="entry name" value="AdoMet_MTases"/>
    <property type="match status" value="1"/>
</dbReference>
<sequence length="459" mass="52383">MQKVKNDIKIKVGQKFPLTIKRLGINGEGIGYFKRKITFVPQALPGEVILAEVTKVHPKYLNAKIKKIRKASPDRVDPVDNYDVGGIELEYLAYSKQLEFKTDVIRQSLEKFKPTNYENMELRPTLGMEVPYEYRNKAQFQVRKVKGNKVIAGLYKPNSHILVDLPTFKTQMPLTMEIMRKIVKLLEKWNIPIYDERRNSGILKTVVIRQTLKTEQVQVVFVTARNNCANLNQVVNEIMAAYPQIVSVMQNINPSRSSLVWGEETFKLAGTDRLLEQLGDIKFELSARSFFQLNPSQTEVLYTEVKKALDLKEDETLVDAYCGVGTIGLFVSPDAKEVRGMDIIPEAIEDAKKNAELSGRKNIHYEVGKAEDLFAKWTKNNFVPDALVVDPPRTGLDDKMIETILKYRPNKFVYVSCNPSTLARDLVKLVKIYNVEYIQSVDMFPQTARVEAVVKLSKK</sequence>
<evidence type="ECO:0000256" key="4">
    <source>
        <dbReference type="PROSITE-ProRule" id="PRU01024"/>
    </source>
</evidence>
<protein>
    <submittedName>
        <fullName evidence="8">23S rRNA (Uracil(1939)-C(5))-methyltransferase RlmD</fullName>
        <ecNumber evidence="8">2.1.1.190</ecNumber>
    </submittedName>
    <submittedName>
        <fullName evidence="7">tRNA (Uracil-5-)-methyltransferase</fullName>
        <ecNumber evidence="7">2.1.1.35</ecNumber>
    </submittedName>
</protein>
<dbReference type="EC" id="2.1.1.35" evidence="7"/>
<feature type="binding site" evidence="4">
    <location>
        <position position="292"/>
    </location>
    <ligand>
        <name>S-adenosyl-L-methionine</name>
        <dbReference type="ChEBI" id="CHEBI:59789"/>
    </ligand>
</feature>
<dbReference type="InterPro" id="IPR030391">
    <property type="entry name" value="MeTrfase_TrmA_CS"/>
</dbReference>
<dbReference type="EC" id="2.1.1.190" evidence="8"/>
<dbReference type="PROSITE" id="PS51687">
    <property type="entry name" value="SAM_MT_RNA_M5U"/>
    <property type="match status" value="1"/>
</dbReference>
<comment type="similarity">
    <text evidence="4">Belongs to the class I-like SAM-binding methyltransferase superfamily. RNA M5U methyltransferase family.</text>
</comment>
<dbReference type="GO" id="GO:0030697">
    <property type="term" value="F:tRNA (uracil(54)-C5)-methyltransferase activity, S-adenosyl methionine-dependent"/>
    <property type="evidence" value="ECO:0007669"/>
    <property type="project" value="UniProtKB-EC"/>
</dbReference>
<evidence type="ECO:0000313" key="7">
    <source>
        <dbReference type="EMBL" id="AIR10096.1"/>
    </source>
</evidence>
<name>A0A089QGJ9_9LACO</name>
<dbReference type="Gene3D" id="2.40.50.1070">
    <property type="match status" value="1"/>
</dbReference>
<dbReference type="FunFam" id="2.40.50.140:FF:000097">
    <property type="entry name" value="23S rRNA (uracil(1939)-C(5))-methyltransferase RlmD"/>
    <property type="match status" value="1"/>
</dbReference>
<dbReference type="EMBL" id="CP007646">
    <property type="protein sequence ID" value="AIR10096.1"/>
    <property type="molecule type" value="Genomic_DNA"/>
</dbReference>
<keyword evidence="2 4" id="KW-0808">Transferase</keyword>
<proteinExistence type="inferred from homology"/>
<dbReference type="GO" id="GO:0070475">
    <property type="term" value="P:rRNA base methylation"/>
    <property type="evidence" value="ECO:0007669"/>
    <property type="project" value="TreeGrafter"/>
</dbReference>
<dbReference type="PROSITE" id="PS01230">
    <property type="entry name" value="TRMA_1"/>
    <property type="match status" value="1"/>
</dbReference>
<dbReference type="Gene3D" id="2.40.50.140">
    <property type="entry name" value="Nucleic acid-binding proteins"/>
    <property type="match status" value="1"/>
</dbReference>
<evidence type="ECO:0000256" key="5">
    <source>
        <dbReference type="PROSITE-ProRule" id="PRU10015"/>
    </source>
</evidence>
<keyword evidence="3 4" id="KW-0949">S-adenosyl-L-methionine</keyword>
<dbReference type="Pfam" id="PF01938">
    <property type="entry name" value="TRAM"/>
    <property type="match status" value="1"/>
</dbReference>
<feature type="binding site" evidence="4">
    <location>
        <position position="321"/>
    </location>
    <ligand>
        <name>S-adenosyl-L-methionine</name>
        <dbReference type="ChEBI" id="CHEBI:59789"/>
    </ligand>
</feature>
<accession>A0A089QGJ9</accession>
<feature type="binding site" evidence="4">
    <location>
        <position position="342"/>
    </location>
    <ligand>
        <name>S-adenosyl-L-methionine</name>
        <dbReference type="ChEBI" id="CHEBI:59789"/>
    </ligand>
</feature>
<dbReference type="Proteomes" id="UP000029488">
    <property type="component" value="Chromosome"/>
</dbReference>
<dbReference type="InterPro" id="IPR010280">
    <property type="entry name" value="U5_MeTrfase_fam"/>
</dbReference>
<dbReference type="RefSeq" id="WP_034983252.1">
    <property type="nucleotide sequence ID" value="NZ_CP007646.1"/>
</dbReference>
<dbReference type="GO" id="GO:0070041">
    <property type="term" value="F:rRNA (uridine-C5-)-methyltransferase activity"/>
    <property type="evidence" value="ECO:0007669"/>
    <property type="project" value="TreeGrafter"/>
</dbReference>
<dbReference type="FunFam" id="3.40.50.150:FF:000009">
    <property type="entry name" value="23S rRNA (Uracil(1939)-C(5))-methyltransferase RlmD"/>
    <property type="match status" value="1"/>
</dbReference>
<dbReference type="NCBIfam" id="TIGR00479">
    <property type="entry name" value="rumA"/>
    <property type="match status" value="1"/>
</dbReference>
<dbReference type="Pfam" id="PF05958">
    <property type="entry name" value="tRNA_U5-meth_tr"/>
    <property type="match status" value="1"/>
</dbReference>
<feature type="active site" description="Nucleophile" evidence="4">
    <location>
        <position position="417"/>
    </location>
</feature>
<evidence type="ECO:0000313" key="8">
    <source>
        <dbReference type="EMBL" id="WII28899.1"/>
    </source>
</evidence>
<evidence type="ECO:0000259" key="6">
    <source>
        <dbReference type="PROSITE" id="PS50926"/>
    </source>
</evidence>
<evidence type="ECO:0000256" key="3">
    <source>
        <dbReference type="ARBA" id="ARBA00022691"/>
    </source>
</evidence>